<keyword evidence="1" id="KW-1133">Transmembrane helix</keyword>
<name>A0A0F9JPP8_9ZZZZ</name>
<reference evidence="2" key="1">
    <citation type="journal article" date="2015" name="Nature">
        <title>Complex archaea that bridge the gap between prokaryotes and eukaryotes.</title>
        <authorList>
            <person name="Spang A."/>
            <person name="Saw J.H."/>
            <person name="Jorgensen S.L."/>
            <person name="Zaremba-Niedzwiedzka K."/>
            <person name="Martijn J."/>
            <person name="Lind A.E."/>
            <person name="van Eijk R."/>
            <person name="Schleper C."/>
            <person name="Guy L."/>
            <person name="Ettema T.J."/>
        </authorList>
    </citation>
    <scope>NUCLEOTIDE SEQUENCE</scope>
</reference>
<dbReference type="EMBL" id="LAZR01009572">
    <property type="protein sequence ID" value="KKM71804.1"/>
    <property type="molecule type" value="Genomic_DNA"/>
</dbReference>
<evidence type="ECO:0000256" key="1">
    <source>
        <dbReference type="SAM" id="Phobius"/>
    </source>
</evidence>
<sequence length="92" mass="11245">MKYNKYLIAMKENVEVLLNAKCLCNANDSYKDLRKLLTGMFFNKLLLDKLFLYYFFIIVRYKIWRYKNKQRNKNAYIIKSISISFKHRNDSN</sequence>
<keyword evidence="1" id="KW-0472">Membrane</keyword>
<feature type="transmembrane region" description="Helical" evidence="1">
    <location>
        <begin position="45"/>
        <end position="63"/>
    </location>
</feature>
<comment type="caution">
    <text evidence="2">The sequence shown here is derived from an EMBL/GenBank/DDBJ whole genome shotgun (WGS) entry which is preliminary data.</text>
</comment>
<evidence type="ECO:0000313" key="2">
    <source>
        <dbReference type="EMBL" id="KKM71804.1"/>
    </source>
</evidence>
<keyword evidence="1" id="KW-0812">Transmembrane</keyword>
<protein>
    <submittedName>
        <fullName evidence="2">Uncharacterized protein</fullName>
    </submittedName>
</protein>
<proteinExistence type="predicted"/>
<gene>
    <name evidence="2" type="ORF">LCGC14_1426840</name>
</gene>
<accession>A0A0F9JPP8</accession>
<dbReference type="AlphaFoldDB" id="A0A0F9JPP8"/>
<organism evidence="2">
    <name type="scientific">marine sediment metagenome</name>
    <dbReference type="NCBI Taxonomy" id="412755"/>
    <lineage>
        <taxon>unclassified sequences</taxon>
        <taxon>metagenomes</taxon>
        <taxon>ecological metagenomes</taxon>
    </lineage>
</organism>